<dbReference type="InterPro" id="IPR036188">
    <property type="entry name" value="FAD/NAD-bd_sf"/>
</dbReference>
<keyword evidence="10 11" id="KW-0830">Ubiquinone</keyword>
<dbReference type="EC" id="1.5.5.1" evidence="11"/>
<evidence type="ECO:0000259" key="13">
    <source>
        <dbReference type="Pfam" id="PF21162"/>
    </source>
</evidence>
<keyword evidence="5 11" id="KW-0274">FAD</keyword>
<keyword evidence="9 11" id="KW-0411">Iron-sulfur</keyword>
<comment type="cofactor">
    <cofactor evidence="11">
        <name>[4Fe-4S] cluster</name>
        <dbReference type="ChEBI" id="CHEBI:49883"/>
    </cofactor>
    <text evidence="11">Binds 1 [4Fe-4S] cluster.</text>
</comment>
<feature type="domain" description="ETF-QO/FixX C-terminal" evidence="12">
    <location>
        <begin position="442"/>
        <end position="544"/>
    </location>
</feature>
<keyword evidence="7 11" id="KW-0560">Oxidoreductase</keyword>
<proteinExistence type="predicted"/>
<evidence type="ECO:0000313" key="15">
    <source>
        <dbReference type="Proteomes" id="UP000681317"/>
    </source>
</evidence>
<evidence type="ECO:0000256" key="6">
    <source>
        <dbReference type="ARBA" id="ARBA00022982"/>
    </source>
</evidence>
<dbReference type="SUPFAM" id="SSF54862">
    <property type="entry name" value="4Fe-4S ferredoxins"/>
    <property type="match status" value="1"/>
</dbReference>
<evidence type="ECO:0000256" key="2">
    <source>
        <dbReference type="ARBA" id="ARBA00022448"/>
    </source>
</evidence>
<keyword evidence="6 11" id="KW-0249">Electron transport</keyword>
<dbReference type="SUPFAM" id="SSF54373">
    <property type="entry name" value="FAD-linked reductases, C-terminal domain"/>
    <property type="match status" value="1"/>
</dbReference>
<evidence type="ECO:0000256" key="1">
    <source>
        <dbReference type="ARBA" id="ARBA00001974"/>
    </source>
</evidence>
<keyword evidence="3 11" id="KW-0285">Flavoprotein</keyword>
<dbReference type="RefSeq" id="WP_244858664.1">
    <property type="nucleotide sequence ID" value="NZ_AP024545.1"/>
</dbReference>
<keyword evidence="2 11" id="KW-0813">Transport</keyword>
<comment type="function">
    <text evidence="11">Accepts electrons from ETF and reduces ubiquinone.</text>
</comment>
<comment type="catalytic activity">
    <reaction evidence="11">
        <text>a ubiquinone + reduced [electron-transfer flavoprotein] = a ubiquinol + oxidized [electron-transfer flavoprotein] + H(+)</text>
        <dbReference type="Rhea" id="RHEA:24052"/>
        <dbReference type="Rhea" id="RHEA-COMP:9565"/>
        <dbReference type="Rhea" id="RHEA-COMP:9566"/>
        <dbReference type="Rhea" id="RHEA-COMP:10685"/>
        <dbReference type="Rhea" id="RHEA-COMP:10686"/>
        <dbReference type="ChEBI" id="CHEBI:15378"/>
        <dbReference type="ChEBI" id="CHEBI:16389"/>
        <dbReference type="ChEBI" id="CHEBI:17976"/>
        <dbReference type="ChEBI" id="CHEBI:57692"/>
        <dbReference type="ChEBI" id="CHEBI:58307"/>
        <dbReference type="EC" id="1.5.5.1"/>
    </reaction>
</comment>
<gene>
    <name evidence="14" type="primary">etf-QO</name>
    <name evidence="14" type="ORF">LYSCAS_08610</name>
</gene>
<organism evidence="14 15">
    <name type="scientific">Noviluteimonas caseinilytica</name>
    <dbReference type="NCBI Taxonomy" id="2675101"/>
    <lineage>
        <taxon>Bacteria</taxon>
        <taxon>Pseudomonadati</taxon>
        <taxon>Pseudomonadota</taxon>
        <taxon>Gammaproteobacteria</taxon>
        <taxon>Lysobacterales</taxon>
        <taxon>Lysobacteraceae</taxon>
        <taxon>Noviluteimonas</taxon>
    </lineage>
</organism>
<dbReference type="Pfam" id="PF21162">
    <property type="entry name" value="ETFQO_UQ-bd"/>
    <property type="match status" value="1"/>
</dbReference>
<evidence type="ECO:0000256" key="10">
    <source>
        <dbReference type="ARBA" id="ARBA00023075"/>
    </source>
</evidence>
<dbReference type="SUPFAM" id="SSF51905">
    <property type="entry name" value="FAD/NAD(P)-binding domain"/>
    <property type="match status" value="1"/>
</dbReference>
<evidence type="ECO:0000313" key="14">
    <source>
        <dbReference type="EMBL" id="BCT91837.1"/>
    </source>
</evidence>
<dbReference type="Proteomes" id="UP000681317">
    <property type="component" value="Chromosome"/>
</dbReference>
<evidence type="ECO:0000259" key="12">
    <source>
        <dbReference type="Pfam" id="PF05187"/>
    </source>
</evidence>
<dbReference type="Gene3D" id="3.30.70.20">
    <property type="match status" value="1"/>
</dbReference>
<evidence type="ECO:0000256" key="7">
    <source>
        <dbReference type="ARBA" id="ARBA00023002"/>
    </source>
</evidence>
<feature type="domain" description="ETF-QO/FixC ubiquinone-binding" evidence="13">
    <location>
        <begin position="208"/>
        <end position="301"/>
    </location>
</feature>
<dbReference type="InterPro" id="IPR049398">
    <property type="entry name" value="ETF-QO/FixC_UQ-bd"/>
</dbReference>
<dbReference type="Pfam" id="PF05187">
    <property type="entry name" value="Fer4_ETF_QO"/>
    <property type="match status" value="1"/>
</dbReference>
<evidence type="ECO:0000256" key="5">
    <source>
        <dbReference type="ARBA" id="ARBA00022827"/>
    </source>
</evidence>
<dbReference type="Gene3D" id="3.50.50.60">
    <property type="entry name" value="FAD/NAD(P)-binding domain"/>
    <property type="match status" value="1"/>
</dbReference>
<evidence type="ECO:0000256" key="11">
    <source>
        <dbReference type="RuleBase" id="RU366068"/>
    </source>
</evidence>
<protein>
    <recommendedName>
        <fullName evidence="11">Electron transfer flavoprotein-ubiquinone oxidoreductase</fullName>
        <shortName evidence="11">ETF-QO</shortName>
        <ecNumber evidence="11">1.5.5.1</ecNumber>
    </recommendedName>
</protein>
<dbReference type="PANTHER" id="PTHR10617">
    <property type="entry name" value="ELECTRON TRANSFER FLAVOPROTEIN-UBIQUINONE OXIDOREDUCTASE"/>
    <property type="match status" value="1"/>
</dbReference>
<accession>A0ABM7Q3M6</accession>
<dbReference type="EMBL" id="AP024545">
    <property type="protein sequence ID" value="BCT91837.1"/>
    <property type="molecule type" value="Genomic_DNA"/>
</dbReference>
<keyword evidence="8 11" id="KW-0408">Iron</keyword>
<evidence type="ECO:0000256" key="3">
    <source>
        <dbReference type="ARBA" id="ARBA00022630"/>
    </source>
</evidence>
<keyword evidence="4 11" id="KW-0479">Metal-binding</keyword>
<keyword evidence="15" id="KW-1185">Reference proteome</keyword>
<evidence type="ECO:0000256" key="9">
    <source>
        <dbReference type="ARBA" id="ARBA00023014"/>
    </source>
</evidence>
<evidence type="ECO:0000256" key="8">
    <source>
        <dbReference type="ARBA" id="ARBA00023004"/>
    </source>
</evidence>
<dbReference type="InterPro" id="IPR040156">
    <property type="entry name" value="ETF-QO"/>
</dbReference>
<dbReference type="Pfam" id="PF13450">
    <property type="entry name" value="NAD_binding_8"/>
    <property type="match status" value="1"/>
</dbReference>
<sequence length="546" mass="58924">MSDIERDVMEYDVVTVGAGPAGLAFAIRLKQLDPNLSVCVIEKASTIGAHILSGAVIEPGPLDELLPGWRDNPPPICIPAAEDEFLFLTKTGSIKAPMVPPQMHNHGNFIVSLGALCAWLAPQAEALGVEIYPGFAAAETLHDDDGRVAGVRIGDMGVAKDGAHKPGFTQGIDIRAKVTVLAEGARGHLTKRLIKRFDLARDADPQGYSIGIKELWQVPEERVSPGKIVHSLGWPADSKIYGGSFLYHLDKGRIALGYISGLDYKDPQYKPWEAFQQWKNHPSVKALLEGGTIVSAGARAIVTGGWQSLPKCDMPGALLIGDTAGLLNVPKIKGTHQAMRSAMLAAEHLAASQLSPDGFDAKLRASVVGDELRKVRNIKPGFKKGLWFGLLNAAWETLTGGLSPWTLKNKADWSSIDKVGAHEADKRAAVEQEYVARDLAPRDRLAGVYFAATEHDEDQPVHLVVHDTTVCVTRCATEYGNPCTRFCPAGVYEIVDDPDGPANSGKRLQINSANCVHCKTCDIKDPYEIITWVTPEGGSGPNYQNL</sequence>
<dbReference type="Gene3D" id="3.30.9.90">
    <property type="match status" value="1"/>
</dbReference>
<dbReference type="PANTHER" id="PTHR10617:SF107">
    <property type="entry name" value="ELECTRON TRANSFER FLAVOPROTEIN-UBIQUINONE OXIDOREDUCTASE, MITOCHONDRIAL"/>
    <property type="match status" value="1"/>
</dbReference>
<name>A0ABM7Q3M6_9GAMM</name>
<dbReference type="InterPro" id="IPR007859">
    <property type="entry name" value="ETF-QO/FixX_C"/>
</dbReference>
<evidence type="ECO:0000256" key="4">
    <source>
        <dbReference type="ARBA" id="ARBA00022723"/>
    </source>
</evidence>
<reference evidence="14 15" key="1">
    <citation type="submission" date="2021-03" db="EMBL/GenBank/DDBJ databases">
        <title>Complete Genome Sequences of Two Lysobacter Strains Isolated from Sea Water (Lysobacter caseinilyticus) and Soil (Lysobacter helvus) in South Korea.</title>
        <authorList>
            <person name="Watanabe Y."/>
            <person name="Arakawa K."/>
        </authorList>
    </citation>
    <scope>NUCLEOTIDE SEQUENCE [LARGE SCALE GENOMIC DNA]</scope>
    <source>
        <strain evidence="14 15">KVB24</strain>
    </source>
</reference>
<comment type="cofactor">
    <cofactor evidence="1 11">
        <name>FAD</name>
        <dbReference type="ChEBI" id="CHEBI:57692"/>
    </cofactor>
</comment>